<keyword evidence="3" id="KW-0812">Transmembrane</keyword>
<organism evidence="4 5">
    <name type="scientific">Billgrantia campisalis</name>
    <dbReference type="NCBI Taxonomy" id="74661"/>
    <lineage>
        <taxon>Bacteria</taxon>
        <taxon>Pseudomonadati</taxon>
        <taxon>Pseudomonadota</taxon>
        <taxon>Gammaproteobacteria</taxon>
        <taxon>Oceanospirillales</taxon>
        <taxon>Halomonadaceae</taxon>
        <taxon>Billgrantia</taxon>
    </lineage>
</organism>
<reference evidence="4 5" key="1">
    <citation type="submission" date="2020-05" db="EMBL/GenBank/DDBJ databases">
        <title>Comparative genomic analysis of denitrifying bacteria from Halomonas genus.</title>
        <authorList>
            <person name="Wang L."/>
            <person name="Shao Z."/>
        </authorList>
    </citation>
    <scope>NUCLEOTIDE SEQUENCE [LARGE SCALE GENOMIC DNA]</scope>
    <source>
        <strain evidence="4 5">A4</strain>
    </source>
</reference>
<dbReference type="RefSeq" id="WP_238976137.1">
    <property type="nucleotide sequence ID" value="NZ_JABFUC010000003.1"/>
</dbReference>
<feature type="transmembrane region" description="Helical" evidence="3">
    <location>
        <begin position="34"/>
        <end position="55"/>
    </location>
</feature>
<sequence length="310" mass="34555">MSEARPPERRPIVPDPDASVSRLHRARPPAPRLWPLYVLLLLLLAAVGALGWLGWQESQRLDTQWERLAGEMSNVHARFDVEEERGARLEGVMARLGALEERSDSIAARTTGLELELQRSAVGDLSWIEALSERQEELADQAATRDAMLGALQVSLDALERVGEQGREALATRLETLDEAGERRTQRLEAELEALNEALAAEREAWQSRLDPLADDLAQGRQAREALAEEMAWLQALVERRQGEQEERLEALSAEYRALADELEAQAASHEDEQEAVVALQGRLTAMEGELRELRQSQLALSAGLEALRQ</sequence>
<evidence type="ECO:0008006" key="6">
    <source>
        <dbReference type="Google" id="ProtNLM"/>
    </source>
</evidence>
<evidence type="ECO:0000256" key="2">
    <source>
        <dbReference type="SAM" id="MobiDB-lite"/>
    </source>
</evidence>
<protein>
    <recommendedName>
        <fullName evidence="6">Chromosome partition protein Smc</fullName>
    </recommendedName>
</protein>
<proteinExistence type="predicted"/>
<keyword evidence="5" id="KW-1185">Reference proteome</keyword>
<evidence type="ECO:0000313" key="5">
    <source>
        <dbReference type="Proteomes" id="UP000814385"/>
    </source>
</evidence>
<comment type="caution">
    <text evidence="4">The sequence shown here is derived from an EMBL/GenBank/DDBJ whole genome shotgun (WGS) entry which is preliminary data.</text>
</comment>
<keyword evidence="3" id="KW-0472">Membrane</keyword>
<keyword evidence="1" id="KW-0175">Coiled coil</keyword>
<dbReference type="EMBL" id="JABFUC010000003">
    <property type="protein sequence ID" value="MCG6657106.1"/>
    <property type="molecule type" value="Genomic_DNA"/>
</dbReference>
<feature type="compositionally biased region" description="Basic and acidic residues" evidence="2">
    <location>
        <begin position="1"/>
        <end position="12"/>
    </location>
</feature>
<evidence type="ECO:0000256" key="1">
    <source>
        <dbReference type="SAM" id="Coils"/>
    </source>
</evidence>
<gene>
    <name evidence="4" type="ORF">HOP52_04850</name>
</gene>
<evidence type="ECO:0000313" key="4">
    <source>
        <dbReference type="EMBL" id="MCG6657106.1"/>
    </source>
</evidence>
<feature type="region of interest" description="Disordered" evidence="2">
    <location>
        <begin position="1"/>
        <end position="24"/>
    </location>
</feature>
<name>A0ABS9P5P6_9GAMM</name>
<dbReference type="Proteomes" id="UP000814385">
    <property type="component" value="Unassembled WGS sequence"/>
</dbReference>
<feature type="coiled-coil region" evidence="1">
    <location>
        <begin position="178"/>
        <end position="209"/>
    </location>
</feature>
<evidence type="ECO:0000256" key="3">
    <source>
        <dbReference type="SAM" id="Phobius"/>
    </source>
</evidence>
<accession>A0ABS9P5P6</accession>
<feature type="coiled-coil region" evidence="1">
    <location>
        <begin position="242"/>
        <end position="297"/>
    </location>
</feature>
<keyword evidence="3" id="KW-1133">Transmembrane helix</keyword>